<name>A0A918RGK0_9GAMM</name>
<comment type="caution">
    <text evidence="1">The sequence shown here is derived from an EMBL/GenBank/DDBJ whole genome shotgun (WGS) entry which is preliminary data.</text>
</comment>
<sequence>MVTECDAQVMEEIAVTSPRLSYSGDRNDFRRYINSIDTSPRPGDGISGDIEEQERLCEAHYKKERAKCEEQAIAGTVGRVETECVPYLSHPNVETTFEISVPGASGTTRITATTGIQLYDACVGRANMREQAVLKVCENIERNADCEFN</sequence>
<accession>A0A918RGK0</accession>
<keyword evidence="2" id="KW-1185">Reference proteome</keyword>
<organism evidence="1 2">
    <name type="scientific">Arenicella chitinivorans</name>
    <dbReference type="NCBI Taxonomy" id="1329800"/>
    <lineage>
        <taxon>Bacteria</taxon>
        <taxon>Pseudomonadati</taxon>
        <taxon>Pseudomonadota</taxon>
        <taxon>Gammaproteobacteria</taxon>
        <taxon>Arenicellales</taxon>
        <taxon>Arenicellaceae</taxon>
        <taxon>Arenicella</taxon>
    </lineage>
</organism>
<dbReference type="EMBL" id="BMXA01000001">
    <property type="protein sequence ID" value="GGZ95883.1"/>
    <property type="molecule type" value="Genomic_DNA"/>
</dbReference>
<protein>
    <submittedName>
        <fullName evidence="1">Uncharacterized protein</fullName>
    </submittedName>
</protein>
<dbReference type="AlphaFoldDB" id="A0A918RGK0"/>
<evidence type="ECO:0000313" key="2">
    <source>
        <dbReference type="Proteomes" id="UP000614811"/>
    </source>
</evidence>
<dbReference type="Proteomes" id="UP000614811">
    <property type="component" value="Unassembled WGS sequence"/>
</dbReference>
<gene>
    <name evidence="1" type="ORF">GCM10008090_00010</name>
</gene>
<reference evidence="1" key="1">
    <citation type="journal article" date="2014" name="Int. J. Syst. Evol. Microbiol.">
        <title>Complete genome sequence of Corynebacterium casei LMG S-19264T (=DSM 44701T), isolated from a smear-ripened cheese.</title>
        <authorList>
            <consortium name="US DOE Joint Genome Institute (JGI-PGF)"/>
            <person name="Walter F."/>
            <person name="Albersmeier A."/>
            <person name="Kalinowski J."/>
            <person name="Ruckert C."/>
        </authorList>
    </citation>
    <scope>NUCLEOTIDE SEQUENCE</scope>
    <source>
        <strain evidence="1">KCTC 12711</strain>
    </source>
</reference>
<reference evidence="1" key="2">
    <citation type="submission" date="2020-09" db="EMBL/GenBank/DDBJ databases">
        <authorList>
            <person name="Sun Q."/>
            <person name="Kim S."/>
        </authorList>
    </citation>
    <scope>NUCLEOTIDE SEQUENCE</scope>
    <source>
        <strain evidence="1">KCTC 12711</strain>
    </source>
</reference>
<proteinExistence type="predicted"/>
<evidence type="ECO:0000313" key="1">
    <source>
        <dbReference type="EMBL" id="GGZ95883.1"/>
    </source>
</evidence>